<evidence type="ECO:0000313" key="3">
    <source>
        <dbReference type="Proteomes" id="UP000250043"/>
    </source>
</evidence>
<reference evidence="2 3" key="1">
    <citation type="submission" date="2016-07" db="EMBL/GenBank/DDBJ databases">
        <title>Draft genome of the white-rot fungus Obba rivulosa 3A-2.</title>
        <authorList>
            <consortium name="DOE Joint Genome Institute"/>
            <person name="Miettinen O."/>
            <person name="Riley R."/>
            <person name="Acob R."/>
            <person name="Barry K."/>
            <person name="Cullen D."/>
            <person name="De Vries R."/>
            <person name="Hainaut M."/>
            <person name="Hatakka A."/>
            <person name="Henrissat B."/>
            <person name="Hilden K."/>
            <person name="Kuo R."/>
            <person name="Labutti K."/>
            <person name="Lipzen A."/>
            <person name="Makela M.R."/>
            <person name="Sandor L."/>
            <person name="Spatafora J.W."/>
            <person name="Grigoriev I.V."/>
            <person name="Hibbett D.S."/>
        </authorList>
    </citation>
    <scope>NUCLEOTIDE SEQUENCE [LARGE SCALE GENOMIC DNA]</scope>
    <source>
        <strain evidence="2 3">3A-2</strain>
    </source>
</reference>
<feature type="non-terminal residue" evidence="2">
    <location>
        <position position="267"/>
    </location>
</feature>
<gene>
    <name evidence="2" type="ORF">OBBRIDRAFT_696197</name>
</gene>
<proteinExistence type="predicted"/>
<feature type="chain" id="PRO_5034583609" description="RNase H type-1 domain-containing protein" evidence="1">
    <location>
        <begin position="22"/>
        <end position="267"/>
    </location>
</feature>
<dbReference type="EMBL" id="KV722412">
    <property type="protein sequence ID" value="OCH90074.1"/>
    <property type="molecule type" value="Genomic_DNA"/>
</dbReference>
<dbReference type="CDD" id="cd09276">
    <property type="entry name" value="Rnase_HI_RT_non_LTR"/>
    <property type="match status" value="1"/>
</dbReference>
<feature type="non-terminal residue" evidence="2">
    <location>
        <position position="1"/>
    </location>
</feature>
<dbReference type="InterPro" id="IPR012337">
    <property type="entry name" value="RNaseH-like_sf"/>
</dbReference>
<dbReference type="SUPFAM" id="SSF53098">
    <property type="entry name" value="Ribonuclease H-like"/>
    <property type="match status" value="1"/>
</dbReference>
<evidence type="ECO:0000313" key="2">
    <source>
        <dbReference type="EMBL" id="OCH90074.1"/>
    </source>
</evidence>
<evidence type="ECO:0000256" key="1">
    <source>
        <dbReference type="SAM" id="SignalP"/>
    </source>
</evidence>
<dbReference type="OrthoDB" id="2731295at2759"/>
<feature type="signal peptide" evidence="1">
    <location>
        <begin position="1"/>
        <end position="21"/>
    </location>
</feature>
<dbReference type="Gene3D" id="3.30.420.10">
    <property type="entry name" value="Ribonuclease H-like superfamily/Ribonuclease H"/>
    <property type="match status" value="1"/>
</dbReference>
<dbReference type="Proteomes" id="UP000250043">
    <property type="component" value="Unassembled WGS sequence"/>
</dbReference>
<dbReference type="AlphaFoldDB" id="A0A8E2AXN2"/>
<dbReference type="GO" id="GO:0003676">
    <property type="term" value="F:nucleic acid binding"/>
    <property type="evidence" value="ECO:0007669"/>
    <property type="project" value="InterPro"/>
</dbReference>
<keyword evidence="3" id="KW-1185">Reference proteome</keyword>
<protein>
    <recommendedName>
        <fullName evidence="4">RNase H type-1 domain-containing protein</fullName>
    </recommendedName>
</protein>
<keyword evidence="1" id="KW-0732">Signal</keyword>
<sequence length="267" mass="30419">KSSVFDAEMLALCMGISLTLSQEMDGVKELHVYVDNKGAGRAILDPSVHSAQMCSILACARVREFLRRSNTHHVHIHWCPSHVGIVPNEFVDGEAKEALREDAPHDVSISAARSDIIERMRGAWRAQAEQVTYRGRHLALPSKYWRNPSHTLRGNPFLARMGGDARLFARFTRVVTGHAPVGDFRERFHLDGPVDCLCGHAVESIQHILWQCPVWIRKWRPQSRMLEELERLDPFADVLWFLRMNPLAATFEFADYQAKAQDEIDRG</sequence>
<accession>A0A8E2AXN2</accession>
<dbReference type="InterPro" id="IPR036397">
    <property type="entry name" value="RNaseH_sf"/>
</dbReference>
<organism evidence="2 3">
    <name type="scientific">Obba rivulosa</name>
    <dbReference type="NCBI Taxonomy" id="1052685"/>
    <lineage>
        <taxon>Eukaryota</taxon>
        <taxon>Fungi</taxon>
        <taxon>Dikarya</taxon>
        <taxon>Basidiomycota</taxon>
        <taxon>Agaricomycotina</taxon>
        <taxon>Agaricomycetes</taxon>
        <taxon>Polyporales</taxon>
        <taxon>Gelatoporiaceae</taxon>
        <taxon>Obba</taxon>
    </lineage>
</organism>
<evidence type="ECO:0008006" key="4">
    <source>
        <dbReference type="Google" id="ProtNLM"/>
    </source>
</evidence>
<name>A0A8E2AXN2_9APHY</name>